<dbReference type="AlphaFoldDB" id="A0AA39GVG3"/>
<evidence type="ECO:0000259" key="1">
    <source>
        <dbReference type="Pfam" id="PF09825"/>
    </source>
</evidence>
<keyword evidence="3" id="KW-1185">Reference proteome</keyword>
<dbReference type="InterPro" id="IPR019197">
    <property type="entry name" value="Biotin-prot_ligase_N"/>
</dbReference>
<evidence type="ECO:0000313" key="2">
    <source>
        <dbReference type="EMBL" id="KAK0392862.1"/>
    </source>
</evidence>
<sequence length="253" mass="28048">MQHHHQGRTHTRVAVYRGPGTIEGTPESAAELFTSAWKDSRVTYVGPEEHVKITRAALKEFDVYIQPGGGDLDPAWKTMREFSDTIRHFVSSGGHYLGFCLGAYLAGQGPGFDLFPPGVDTDQEVTQRNAQVVHDDDDDESDTVIQVDWTFSTGDKQGKTEKNRWLYFQDGAAILGRLGRPGDRGKVLGRYSKSGHVAAYVVRYGKGVVGVVGPHPEATKDWYDEYGIENPTGYDLDVGRDFVRAVMEYKGCD</sequence>
<dbReference type="CDD" id="cd03144">
    <property type="entry name" value="GATase1_ScBLP_like"/>
    <property type="match status" value="1"/>
</dbReference>
<proteinExistence type="predicted"/>
<organism evidence="2 3">
    <name type="scientific">Sarocladium strictum</name>
    <name type="common">Black bundle disease fungus</name>
    <name type="synonym">Acremonium strictum</name>
    <dbReference type="NCBI Taxonomy" id="5046"/>
    <lineage>
        <taxon>Eukaryota</taxon>
        <taxon>Fungi</taxon>
        <taxon>Dikarya</taxon>
        <taxon>Ascomycota</taxon>
        <taxon>Pezizomycotina</taxon>
        <taxon>Sordariomycetes</taxon>
        <taxon>Hypocreomycetidae</taxon>
        <taxon>Hypocreales</taxon>
        <taxon>Sarocladiaceae</taxon>
        <taxon>Sarocladium</taxon>
    </lineage>
</organism>
<gene>
    <name evidence="2" type="ORF">NLU13_2356</name>
</gene>
<accession>A0AA39GVG3</accession>
<dbReference type="InterPro" id="IPR015834">
    <property type="entry name" value="UCP016642"/>
</dbReference>
<feature type="domain" description="Biotin-protein ligase N-terminal" evidence="1">
    <location>
        <begin position="13"/>
        <end position="112"/>
    </location>
</feature>
<dbReference type="SUPFAM" id="SSF52317">
    <property type="entry name" value="Class I glutamine amidotransferase-like"/>
    <property type="match status" value="1"/>
</dbReference>
<name>A0AA39GVG3_SARSR</name>
<dbReference type="InterPro" id="IPR029062">
    <property type="entry name" value="Class_I_gatase-like"/>
</dbReference>
<comment type="caution">
    <text evidence="2">The sequence shown here is derived from an EMBL/GenBank/DDBJ whole genome shotgun (WGS) entry which is preliminary data.</text>
</comment>
<protein>
    <recommendedName>
        <fullName evidence="1">Biotin-protein ligase N-terminal domain-containing protein</fullName>
    </recommendedName>
</protein>
<dbReference type="Proteomes" id="UP001175261">
    <property type="component" value="Unassembled WGS sequence"/>
</dbReference>
<evidence type="ECO:0000313" key="3">
    <source>
        <dbReference type="Proteomes" id="UP001175261"/>
    </source>
</evidence>
<reference evidence="2" key="1">
    <citation type="submission" date="2022-10" db="EMBL/GenBank/DDBJ databases">
        <title>Determination and structural analysis of whole genome sequence of Sarocladium strictum F4-1.</title>
        <authorList>
            <person name="Hu L."/>
            <person name="Jiang Y."/>
        </authorList>
    </citation>
    <scope>NUCLEOTIDE SEQUENCE</scope>
    <source>
        <strain evidence="2">F4-1</strain>
    </source>
</reference>
<dbReference type="EMBL" id="JAPDFR010000001">
    <property type="protein sequence ID" value="KAK0392862.1"/>
    <property type="molecule type" value="Genomic_DNA"/>
</dbReference>
<dbReference type="Gene3D" id="3.40.50.880">
    <property type="match status" value="1"/>
</dbReference>
<dbReference type="PIRSF" id="PIRSF016642">
    <property type="entry name" value="UCP016642"/>
    <property type="match status" value="1"/>
</dbReference>
<dbReference type="Pfam" id="PF09825">
    <property type="entry name" value="BPL_N"/>
    <property type="match status" value="1"/>
</dbReference>